<dbReference type="GO" id="GO:0005092">
    <property type="term" value="F:GDP-dissociation inhibitor activity"/>
    <property type="evidence" value="ECO:0007669"/>
    <property type="project" value="TreeGrafter"/>
</dbReference>
<dbReference type="GO" id="GO:0071074">
    <property type="term" value="F:eukaryotic initiation factor eIF2 binding"/>
    <property type="evidence" value="ECO:0007669"/>
    <property type="project" value="TreeGrafter"/>
</dbReference>
<feature type="domain" description="Translation initiation factor IF2/IF5" evidence="6">
    <location>
        <begin position="19"/>
        <end position="125"/>
    </location>
</feature>
<dbReference type="InterPro" id="IPR016190">
    <property type="entry name" value="Transl_init_fac_IF2/IF5_Zn-bd"/>
</dbReference>
<dbReference type="SUPFAM" id="SSF100966">
    <property type="entry name" value="Translation initiation factor 2 beta, aIF2beta, N-terminal domain"/>
    <property type="match status" value="1"/>
</dbReference>
<evidence type="ECO:0000259" key="6">
    <source>
        <dbReference type="SMART" id="SM00653"/>
    </source>
</evidence>
<keyword evidence="2" id="KW-0396">Initiation factor</keyword>
<evidence type="ECO:0000256" key="4">
    <source>
        <dbReference type="ARBA" id="ARBA00022917"/>
    </source>
</evidence>
<gene>
    <name evidence="7" type="ORF">LCGC14_2834820</name>
</gene>
<accession>A0A0F9ALD5</accession>
<dbReference type="InterPro" id="IPR002735">
    <property type="entry name" value="Transl_init_fac_IF2/IF5_dom"/>
</dbReference>
<dbReference type="PANTHER" id="PTHR23001">
    <property type="entry name" value="EUKARYOTIC TRANSLATION INITIATION FACTOR"/>
    <property type="match status" value="1"/>
</dbReference>
<dbReference type="InterPro" id="IPR045196">
    <property type="entry name" value="IF2/IF5"/>
</dbReference>
<dbReference type="Pfam" id="PF01873">
    <property type="entry name" value="eIF-5_eIF-2B"/>
    <property type="match status" value="1"/>
</dbReference>
<evidence type="ECO:0000256" key="5">
    <source>
        <dbReference type="ARBA" id="ARBA00023134"/>
    </source>
</evidence>
<proteinExistence type="inferred from homology"/>
<evidence type="ECO:0000256" key="3">
    <source>
        <dbReference type="ARBA" id="ARBA00022741"/>
    </source>
</evidence>
<dbReference type="Gene3D" id="3.30.30.170">
    <property type="match status" value="1"/>
</dbReference>
<dbReference type="GO" id="GO:0005525">
    <property type="term" value="F:GTP binding"/>
    <property type="evidence" value="ECO:0007669"/>
    <property type="project" value="UniProtKB-KW"/>
</dbReference>
<dbReference type="EMBL" id="LAZR01054088">
    <property type="protein sequence ID" value="KKK79309.1"/>
    <property type="molecule type" value="Genomic_DNA"/>
</dbReference>
<comment type="similarity">
    <text evidence="1">Belongs to the eIF-2-beta/eIF-5 family.</text>
</comment>
<dbReference type="SMART" id="SM00653">
    <property type="entry name" value="eIF2B_5"/>
    <property type="match status" value="1"/>
</dbReference>
<evidence type="ECO:0000313" key="7">
    <source>
        <dbReference type="EMBL" id="KKK79309.1"/>
    </source>
</evidence>
<keyword evidence="4" id="KW-0648">Protein biosynthesis</keyword>
<evidence type="ECO:0000256" key="2">
    <source>
        <dbReference type="ARBA" id="ARBA00022540"/>
    </source>
</evidence>
<protein>
    <recommendedName>
        <fullName evidence="6">Translation initiation factor IF2/IF5 domain-containing protein</fullName>
    </recommendedName>
</protein>
<keyword evidence="3" id="KW-0547">Nucleotide-binding</keyword>
<dbReference type="GO" id="GO:0005829">
    <property type="term" value="C:cytosol"/>
    <property type="evidence" value="ECO:0007669"/>
    <property type="project" value="TreeGrafter"/>
</dbReference>
<keyword evidence="5" id="KW-0342">GTP-binding</keyword>
<organism evidence="7">
    <name type="scientific">marine sediment metagenome</name>
    <dbReference type="NCBI Taxonomy" id="412755"/>
    <lineage>
        <taxon>unclassified sequences</taxon>
        <taxon>metagenomes</taxon>
        <taxon>ecological metagenomes</taxon>
    </lineage>
</organism>
<dbReference type="SUPFAM" id="SSF75689">
    <property type="entry name" value="Zinc-binding domain of translation initiation factor 2 beta"/>
    <property type="match status" value="1"/>
</dbReference>
<name>A0A0F9ALD5_9ZZZZ</name>
<dbReference type="GO" id="GO:0001732">
    <property type="term" value="P:formation of cytoplasmic translation initiation complex"/>
    <property type="evidence" value="ECO:0007669"/>
    <property type="project" value="TreeGrafter"/>
</dbReference>
<dbReference type="InterPro" id="IPR016189">
    <property type="entry name" value="Transl_init_fac_IF2/IF5_N"/>
</dbReference>
<reference evidence="7" key="1">
    <citation type="journal article" date="2015" name="Nature">
        <title>Complex archaea that bridge the gap between prokaryotes and eukaryotes.</title>
        <authorList>
            <person name="Spang A."/>
            <person name="Saw J.H."/>
            <person name="Jorgensen S.L."/>
            <person name="Zaremba-Niedzwiedzka K."/>
            <person name="Martijn J."/>
            <person name="Lind A.E."/>
            <person name="van Eijk R."/>
            <person name="Schleper C."/>
            <person name="Guy L."/>
            <person name="Ettema T.J."/>
        </authorList>
    </citation>
    <scope>NUCLEOTIDE SEQUENCE</scope>
</reference>
<evidence type="ECO:0000256" key="1">
    <source>
        <dbReference type="ARBA" id="ARBA00010397"/>
    </source>
</evidence>
<dbReference type="AlphaFoldDB" id="A0A0F9ALD5"/>
<comment type="caution">
    <text evidence="7">The sequence shown here is derived from an EMBL/GenBank/DDBJ whole genome shotgun (WGS) entry which is preliminary data.</text>
</comment>
<dbReference type="GO" id="GO:0003743">
    <property type="term" value="F:translation initiation factor activity"/>
    <property type="evidence" value="ECO:0007669"/>
    <property type="project" value="UniProtKB-KW"/>
</dbReference>
<sequence length="130" mass="14313">MSFTNSKQLNIGGSASDPFYRYKMPKISTVVQRKSGGTTVVDNTQAICDSLSRDASVIAKFLSKELGRPVQLKNGSWSMHGEVKMQTIQECIFSYIKAYVLCGVCGNPETILHSKKLECKSCGNETKLHS</sequence>
<dbReference type="PANTHER" id="PTHR23001:SF7">
    <property type="entry name" value="EUKARYOTIC TRANSLATION INITIATION FACTOR 5"/>
    <property type="match status" value="1"/>
</dbReference>